<dbReference type="InterPro" id="IPR036554">
    <property type="entry name" value="GHMP_kinase_C_sf"/>
</dbReference>
<dbReference type="HAMAP" id="MF_00061">
    <property type="entry name" value="IspE"/>
    <property type="match status" value="1"/>
</dbReference>
<comment type="pathway">
    <text evidence="10">Isoprenoid biosynthesis; isopentenyl diphosphate biosynthesis via DXP pathway; isopentenyl diphosphate from 1-deoxy-D-xylulose 5-phosphate: step 3/6.</text>
</comment>
<feature type="active site" evidence="10">
    <location>
        <position position="139"/>
    </location>
</feature>
<dbReference type="KEGG" id="rhp:LPB142_02875"/>
<name>A0A1D9M946_9RHOB</name>
<feature type="domain" description="GHMP kinase N-terminal" evidence="11">
    <location>
        <begin position="67"/>
        <end position="116"/>
    </location>
</feature>
<dbReference type="STRING" id="1850250.LPB142_02875"/>
<evidence type="ECO:0000256" key="1">
    <source>
        <dbReference type="ARBA" id="ARBA00009684"/>
    </source>
</evidence>
<dbReference type="SUPFAM" id="SSF54211">
    <property type="entry name" value="Ribosomal protein S5 domain 2-like"/>
    <property type="match status" value="1"/>
</dbReference>
<dbReference type="NCBIfam" id="NF011202">
    <property type="entry name" value="PRK14608.1"/>
    <property type="match status" value="1"/>
</dbReference>
<evidence type="ECO:0000256" key="6">
    <source>
        <dbReference type="ARBA" id="ARBA00022777"/>
    </source>
</evidence>
<dbReference type="SUPFAM" id="SSF55060">
    <property type="entry name" value="GHMP Kinase, C-terminal domain"/>
    <property type="match status" value="1"/>
</dbReference>
<dbReference type="InterPro" id="IPR006204">
    <property type="entry name" value="GHMP_kinase_N_dom"/>
</dbReference>
<dbReference type="InterPro" id="IPR004424">
    <property type="entry name" value="IspE"/>
</dbReference>
<feature type="active site" evidence="10">
    <location>
        <position position="10"/>
    </location>
</feature>
<protein>
    <recommendedName>
        <fullName evidence="3 10">4-diphosphocytidyl-2-C-methyl-D-erythritol kinase</fullName>
        <shortName evidence="10">CMK</shortName>
        <ecNumber evidence="2 10">2.7.1.148</ecNumber>
    </recommendedName>
    <alternativeName>
        <fullName evidence="9 10">4-(cytidine-5'-diphospho)-2-C-methyl-D-erythritol kinase</fullName>
    </alternativeName>
</protein>
<dbReference type="Pfam" id="PF08544">
    <property type="entry name" value="GHMP_kinases_C"/>
    <property type="match status" value="1"/>
</dbReference>
<evidence type="ECO:0000256" key="2">
    <source>
        <dbReference type="ARBA" id="ARBA00012052"/>
    </source>
</evidence>
<evidence type="ECO:0000256" key="4">
    <source>
        <dbReference type="ARBA" id="ARBA00022679"/>
    </source>
</evidence>
<feature type="domain" description="GHMP kinase C-terminal" evidence="12">
    <location>
        <begin position="213"/>
        <end position="273"/>
    </location>
</feature>
<comment type="catalytic activity">
    <reaction evidence="10">
        <text>4-CDP-2-C-methyl-D-erythritol + ATP = 4-CDP-2-C-methyl-D-erythritol 2-phosphate + ADP + H(+)</text>
        <dbReference type="Rhea" id="RHEA:18437"/>
        <dbReference type="ChEBI" id="CHEBI:15378"/>
        <dbReference type="ChEBI" id="CHEBI:30616"/>
        <dbReference type="ChEBI" id="CHEBI:57823"/>
        <dbReference type="ChEBI" id="CHEBI:57919"/>
        <dbReference type="ChEBI" id="CHEBI:456216"/>
        <dbReference type="EC" id="2.7.1.148"/>
    </reaction>
</comment>
<reference evidence="13 14" key="1">
    <citation type="submission" date="2016-10" db="EMBL/GenBank/DDBJ databases">
        <title>Rhodobacter sp. LPB0142, isolated from sea water.</title>
        <authorList>
            <person name="Kim E."/>
            <person name="Yi H."/>
        </authorList>
    </citation>
    <scope>NUCLEOTIDE SEQUENCE [LARGE SCALE GENOMIC DNA]</scope>
    <source>
        <strain evidence="13 14">LPB0142</strain>
    </source>
</reference>
<gene>
    <name evidence="10" type="primary">ispE</name>
    <name evidence="13" type="ORF">LPB142_02875</name>
</gene>
<dbReference type="EMBL" id="CP017781">
    <property type="protein sequence ID" value="AOZ68385.1"/>
    <property type="molecule type" value="Genomic_DNA"/>
</dbReference>
<proteinExistence type="inferred from homology"/>
<evidence type="ECO:0000259" key="12">
    <source>
        <dbReference type="Pfam" id="PF08544"/>
    </source>
</evidence>
<dbReference type="Pfam" id="PF00288">
    <property type="entry name" value="GHMP_kinases_N"/>
    <property type="match status" value="1"/>
</dbReference>
<evidence type="ECO:0000256" key="7">
    <source>
        <dbReference type="ARBA" id="ARBA00022840"/>
    </source>
</evidence>
<comment type="function">
    <text evidence="10">Catalyzes the phosphorylation of the position 2 hydroxy group of 4-diphosphocytidyl-2C-methyl-D-erythritol.</text>
</comment>
<dbReference type="InterPro" id="IPR014721">
    <property type="entry name" value="Ribsml_uS5_D2-typ_fold_subgr"/>
</dbReference>
<dbReference type="UniPathway" id="UPA00056">
    <property type="reaction ID" value="UER00094"/>
</dbReference>
<keyword evidence="14" id="KW-1185">Reference proteome</keyword>
<dbReference type="GO" id="GO:0019288">
    <property type="term" value="P:isopentenyl diphosphate biosynthetic process, methylerythritol 4-phosphate pathway"/>
    <property type="evidence" value="ECO:0007669"/>
    <property type="project" value="UniProtKB-UniRule"/>
</dbReference>
<evidence type="ECO:0000313" key="14">
    <source>
        <dbReference type="Proteomes" id="UP000176562"/>
    </source>
</evidence>
<evidence type="ECO:0000256" key="9">
    <source>
        <dbReference type="ARBA" id="ARBA00032554"/>
    </source>
</evidence>
<dbReference type="GO" id="GO:0050515">
    <property type="term" value="F:4-(cytidine 5'-diphospho)-2-C-methyl-D-erythritol kinase activity"/>
    <property type="evidence" value="ECO:0007669"/>
    <property type="project" value="UniProtKB-UniRule"/>
</dbReference>
<evidence type="ECO:0000256" key="10">
    <source>
        <dbReference type="HAMAP-Rule" id="MF_00061"/>
    </source>
</evidence>
<dbReference type="GO" id="GO:0005524">
    <property type="term" value="F:ATP binding"/>
    <property type="evidence" value="ECO:0007669"/>
    <property type="project" value="UniProtKB-UniRule"/>
</dbReference>
<sequence length="296" mass="30081">MSLAVLAPAKVNLALHVTGQRADGYHLLDSLVSFAPFGDRLEIAPAEEISLTVAGPEAAGVPADARNLVWKALAATGLGAARMRLVKHLPAASGIGGGSSDATAAIRGALALAGLSGQLAAGRLRAGALDLDLAALGADLPMCFAPHPARATGIGEHLAPVTLPPLPALLVNPRVEVPTPTVFKALTRKDNPPIDPIPAFADTRACIAWLATQRNDLEPPAIAAAPVIADVLAALEALPGARLARMSGSGATCFALFETLAEAKAAEARLAAAHPAWWSASGTLGNQEEAARPQPL</sequence>
<keyword evidence="5 10" id="KW-0547">Nucleotide-binding</keyword>
<organism evidence="13 14">
    <name type="scientific">Rhodobacter xanthinilyticus</name>
    <dbReference type="NCBI Taxonomy" id="1850250"/>
    <lineage>
        <taxon>Bacteria</taxon>
        <taxon>Pseudomonadati</taxon>
        <taxon>Pseudomonadota</taxon>
        <taxon>Alphaproteobacteria</taxon>
        <taxon>Rhodobacterales</taxon>
        <taxon>Rhodobacter group</taxon>
        <taxon>Rhodobacter</taxon>
    </lineage>
</organism>
<dbReference type="Gene3D" id="3.30.70.890">
    <property type="entry name" value="GHMP kinase, C-terminal domain"/>
    <property type="match status" value="1"/>
</dbReference>
<dbReference type="AlphaFoldDB" id="A0A1D9M946"/>
<keyword evidence="7 10" id="KW-0067">ATP-binding</keyword>
<keyword evidence="8 10" id="KW-0414">Isoprene biosynthesis</keyword>
<keyword evidence="4 10" id="KW-0808">Transferase</keyword>
<evidence type="ECO:0000256" key="8">
    <source>
        <dbReference type="ARBA" id="ARBA00023229"/>
    </source>
</evidence>
<dbReference type="PIRSF" id="PIRSF010376">
    <property type="entry name" value="IspE"/>
    <property type="match status" value="1"/>
</dbReference>
<dbReference type="GO" id="GO:0016114">
    <property type="term" value="P:terpenoid biosynthetic process"/>
    <property type="evidence" value="ECO:0007669"/>
    <property type="project" value="InterPro"/>
</dbReference>
<dbReference type="RefSeq" id="WP_071165458.1">
    <property type="nucleotide sequence ID" value="NZ_CP017781.1"/>
</dbReference>
<evidence type="ECO:0000256" key="5">
    <source>
        <dbReference type="ARBA" id="ARBA00022741"/>
    </source>
</evidence>
<accession>A0A1D9M946</accession>
<keyword evidence="6 10" id="KW-0418">Kinase</keyword>
<dbReference type="InterPro" id="IPR013750">
    <property type="entry name" value="GHMP_kinase_C_dom"/>
</dbReference>
<feature type="binding site" evidence="10">
    <location>
        <begin position="90"/>
        <end position="100"/>
    </location>
    <ligand>
        <name>ATP</name>
        <dbReference type="ChEBI" id="CHEBI:30616"/>
    </ligand>
</feature>
<dbReference type="PANTHER" id="PTHR43527">
    <property type="entry name" value="4-DIPHOSPHOCYTIDYL-2-C-METHYL-D-ERYTHRITOL KINASE, CHLOROPLASTIC"/>
    <property type="match status" value="1"/>
</dbReference>
<dbReference type="Proteomes" id="UP000176562">
    <property type="component" value="Chromosome"/>
</dbReference>
<dbReference type="EC" id="2.7.1.148" evidence="2 10"/>
<dbReference type="InterPro" id="IPR020568">
    <property type="entry name" value="Ribosomal_Su5_D2-typ_SF"/>
</dbReference>
<evidence type="ECO:0000256" key="3">
    <source>
        <dbReference type="ARBA" id="ARBA00017473"/>
    </source>
</evidence>
<comment type="similarity">
    <text evidence="1 10">Belongs to the GHMP kinase family. IspE subfamily.</text>
</comment>
<evidence type="ECO:0000259" key="11">
    <source>
        <dbReference type="Pfam" id="PF00288"/>
    </source>
</evidence>
<dbReference type="Gene3D" id="3.30.230.10">
    <property type="match status" value="1"/>
</dbReference>
<evidence type="ECO:0000313" key="13">
    <source>
        <dbReference type="EMBL" id="AOZ68385.1"/>
    </source>
</evidence>
<dbReference type="PANTHER" id="PTHR43527:SF2">
    <property type="entry name" value="4-DIPHOSPHOCYTIDYL-2-C-METHYL-D-ERYTHRITOL KINASE, CHLOROPLASTIC"/>
    <property type="match status" value="1"/>
</dbReference>